<feature type="domain" description="Glutamyl/glutaminyl-tRNA synthetase class Ib catalytic" evidence="10">
    <location>
        <begin position="24"/>
        <end position="261"/>
    </location>
</feature>
<feature type="binding site" evidence="7">
    <location>
        <position position="140"/>
    </location>
    <ligand>
        <name>Zn(2+)</name>
        <dbReference type="ChEBI" id="CHEBI:29105"/>
    </ligand>
</feature>
<keyword evidence="5 7" id="KW-0067">ATP-binding</keyword>
<feature type="region of interest" description="Disordered" evidence="9">
    <location>
        <begin position="1"/>
        <end position="27"/>
    </location>
</feature>
<evidence type="ECO:0000256" key="8">
    <source>
        <dbReference type="RuleBase" id="RU363037"/>
    </source>
</evidence>
<dbReference type="GO" id="GO:0006424">
    <property type="term" value="P:glutamyl-tRNA aminoacylation"/>
    <property type="evidence" value="ECO:0007669"/>
    <property type="project" value="InterPro"/>
</dbReference>
<feature type="binding site" evidence="7">
    <location>
        <begin position="24"/>
        <end position="28"/>
    </location>
    <ligand>
        <name>L-glutamate</name>
        <dbReference type="ChEBI" id="CHEBI:29985"/>
    </ligand>
</feature>
<organism evidence="11 12">
    <name type="scientific">Ectothiorhodospira magna</name>
    <dbReference type="NCBI Taxonomy" id="867345"/>
    <lineage>
        <taxon>Bacteria</taxon>
        <taxon>Pseudomonadati</taxon>
        <taxon>Pseudomonadota</taxon>
        <taxon>Gammaproteobacteria</taxon>
        <taxon>Chromatiales</taxon>
        <taxon>Ectothiorhodospiraceae</taxon>
        <taxon>Ectothiorhodospira</taxon>
    </lineage>
</organism>
<protein>
    <recommendedName>
        <fullName evidence="7">Glutamyl-Q tRNA(Asp) synthetase</fullName>
        <shortName evidence="7">Glu-Q-RSs</shortName>
        <ecNumber evidence="7">6.1.1.-</ecNumber>
    </recommendedName>
</protein>
<gene>
    <name evidence="7" type="primary">gluQ</name>
    <name evidence="11" type="ORF">SAMN05421693_13026</name>
</gene>
<reference evidence="11 12" key="1">
    <citation type="submission" date="2016-10" db="EMBL/GenBank/DDBJ databases">
        <authorList>
            <person name="de Groot N.N."/>
        </authorList>
    </citation>
    <scope>NUCLEOTIDE SEQUENCE [LARGE SCALE GENOMIC DNA]</scope>
    <source>
        <strain evidence="11 12">B7-7</strain>
    </source>
</reference>
<dbReference type="GO" id="GO:0008270">
    <property type="term" value="F:zinc ion binding"/>
    <property type="evidence" value="ECO:0007669"/>
    <property type="project" value="UniProtKB-UniRule"/>
</dbReference>
<dbReference type="InterPro" id="IPR020058">
    <property type="entry name" value="Glu/Gln-tRNA-synth_Ib_cat-dom"/>
</dbReference>
<feature type="binding site" evidence="7">
    <location>
        <position position="116"/>
    </location>
    <ligand>
        <name>Zn(2+)</name>
        <dbReference type="ChEBI" id="CHEBI:29105"/>
    </ligand>
</feature>
<feature type="short sequence motif" description="'HIGH' region" evidence="7">
    <location>
        <begin position="27"/>
        <end position="37"/>
    </location>
</feature>
<dbReference type="InterPro" id="IPR049940">
    <property type="entry name" value="GluQ/Sye"/>
</dbReference>
<dbReference type="Proteomes" id="UP000199496">
    <property type="component" value="Unassembled WGS sequence"/>
</dbReference>
<evidence type="ECO:0000256" key="9">
    <source>
        <dbReference type="SAM" id="MobiDB-lite"/>
    </source>
</evidence>
<accession>A0A1H9FWC9</accession>
<feature type="short sequence motif" description="'KMSKS' region" evidence="7">
    <location>
        <begin position="250"/>
        <end position="254"/>
    </location>
</feature>
<dbReference type="PANTHER" id="PTHR43311">
    <property type="entry name" value="GLUTAMATE--TRNA LIGASE"/>
    <property type="match status" value="1"/>
</dbReference>
<feature type="compositionally biased region" description="Polar residues" evidence="9">
    <location>
        <begin position="1"/>
        <end position="11"/>
    </location>
</feature>
<dbReference type="STRING" id="867345.SAMN05421693_13026"/>
<evidence type="ECO:0000256" key="1">
    <source>
        <dbReference type="ARBA" id="ARBA00022598"/>
    </source>
</evidence>
<feature type="binding site" evidence="7">
    <location>
        <position position="194"/>
    </location>
    <ligand>
        <name>L-glutamate</name>
        <dbReference type="ChEBI" id="CHEBI:29985"/>
    </ligand>
</feature>
<comment type="function">
    <text evidence="7">Catalyzes the tRNA-independent activation of glutamate in presence of ATP and the subsequent transfer of glutamate onto a tRNA(Asp). Glutamate is transferred on the 2-amino-5-(4,5-dihydroxy-2-cyclopenten-1-yl) moiety of the queuosine in the wobble position of the QUC anticodon.</text>
</comment>
<dbReference type="NCBIfam" id="TIGR03838">
    <property type="entry name" value="queuosine_YadB"/>
    <property type="match status" value="1"/>
</dbReference>
<feature type="binding site" evidence="7">
    <location>
        <position position="212"/>
    </location>
    <ligand>
        <name>L-glutamate</name>
        <dbReference type="ChEBI" id="CHEBI:29985"/>
    </ligand>
</feature>
<keyword evidence="1 7" id="KW-0436">Ligase</keyword>
<keyword evidence="6 7" id="KW-0030">Aminoacyl-tRNA synthetase</keyword>
<feature type="binding site" evidence="7">
    <location>
        <position position="253"/>
    </location>
    <ligand>
        <name>ATP</name>
        <dbReference type="ChEBI" id="CHEBI:30616"/>
    </ligand>
</feature>
<feature type="binding site" evidence="7">
    <location>
        <position position="60"/>
    </location>
    <ligand>
        <name>L-glutamate</name>
        <dbReference type="ChEBI" id="CHEBI:29985"/>
    </ligand>
</feature>
<dbReference type="GO" id="GO:0005524">
    <property type="term" value="F:ATP binding"/>
    <property type="evidence" value="ECO:0007669"/>
    <property type="project" value="UniProtKB-KW"/>
</dbReference>
<evidence type="ECO:0000256" key="3">
    <source>
        <dbReference type="ARBA" id="ARBA00022741"/>
    </source>
</evidence>
<evidence type="ECO:0000256" key="6">
    <source>
        <dbReference type="ARBA" id="ARBA00023146"/>
    </source>
</evidence>
<evidence type="ECO:0000256" key="5">
    <source>
        <dbReference type="ARBA" id="ARBA00022840"/>
    </source>
</evidence>
<dbReference type="NCBIfam" id="NF004314">
    <property type="entry name" value="PRK05710.1-3"/>
    <property type="match status" value="1"/>
</dbReference>
<feature type="binding site" evidence="7">
    <location>
        <position position="118"/>
    </location>
    <ligand>
        <name>Zn(2+)</name>
        <dbReference type="ChEBI" id="CHEBI:29105"/>
    </ligand>
</feature>
<evidence type="ECO:0000256" key="2">
    <source>
        <dbReference type="ARBA" id="ARBA00022723"/>
    </source>
</evidence>
<feature type="binding site" evidence="7">
    <location>
        <position position="136"/>
    </location>
    <ligand>
        <name>Zn(2+)</name>
        <dbReference type="ChEBI" id="CHEBI:29105"/>
    </ligand>
</feature>
<dbReference type="HAMAP" id="MF_01428">
    <property type="entry name" value="Glu_Q_tRNA_synth"/>
    <property type="match status" value="1"/>
</dbReference>
<evidence type="ECO:0000313" key="11">
    <source>
        <dbReference type="EMBL" id="SEQ42220.1"/>
    </source>
</evidence>
<evidence type="ECO:0000256" key="7">
    <source>
        <dbReference type="HAMAP-Rule" id="MF_01428"/>
    </source>
</evidence>
<dbReference type="FunFam" id="3.40.50.620:FF:000093">
    <property type="entry name" value="Glutamyl-Q tRNA(Asp) synthetase"/>
    <property type="match status" value="1"/>
</dbReference>
<dbReference type="GO" id="GO:0005829">
    <property type="term" value="C:cytosol"/>
    <property type="evidence" value="ECO:0007669"/>
    <property type="project" value="TreeGrafter"/>
</dbReference>
<comment type="similarity">
    <text evidence="7">Belongs to the class-I aminoacyl-tRNA synthetase family. GluQ subfamily.</text>
</comment>
<dbReference type="RefSeq" id="WP_090209026.1">
    <property type="nucleotide sequence ID" value="NZ_FOFO01000030.1"/>
</dbReference>
<dbReference type="PANTHER" id="PTHR43311:SF1">
    <property type="entry name" value="GLUTAMYL-Q TRNA(ASP) SYNTHETASE"/>
    <property type="match status" value="1"/>
</dbReference>
<dbReference type="Pfam" id="PF00749">
    <property type="entry name" value="tRNA-synt_1c"/>
    <property type="match status" value="1"/>
</dbReference>
<dbReference type="SUPFAM" id="SSF52374">
    <property type="entry name" value="Nucleotidylyl transferase"/>
    <property type="match status" value="1"/>
</dbReference>
<dbReference type="InterPro" id="IPR014729">
    <property type="entry name" value="Rossmann-like_a/b/a_fold"/>
</dbReference>
<comment type="cofactor">
    <cofactor evidence="7">
        <name>Zn(2+)</name>
        <dbReference type="ChEBI" id="CHEBI:29105"/>
    </cofactor>
    <text evidence="7">Binds 1 zinc ion per subunit.</text>
</comment>
<keyword evidence="4 7" id="KW-0862">Zinc</keyword>
<keyword evidence="8" id="KW-0648">Protein biosynthesis</keyword>
<dbReference type="EC" id="6.1.1.-" evidence="7"/>
<name>A0A1H9FWC9_9GAMM</name>
<proteinExistence type="inferred from homology"/>
<evidence type="ECO:0000313" key="12">
    <source>
        <dbReference type="Proteomes" id="UP000199496"/>
    </source>
</evidence>
<dbReference type="EMBL" id="FOFO01000030">
    <property type="protein sequence ID" value="SEQ42220.1"/>
    <property type="molecule type" value="Genomic_DNA"/>
</dbReference>
<keyword evidence="2 7" id="KW-0479">Metal-binding</keyword>
<dbReference type="GO" id="GO:0004818">
    <property type="term" value="F:glutamate-tRNA ligase activity"/>
    <property type="evidence" value="ECO:0007669"/>
    <property type="project" value="TreeGrafter"/>
</dbReference>
<dbReference type="GO" id="GO:0006400">
    <property type="term" value="P:tRNA modification"/>
    <property type="evidence" value="ECO:0007669"/>
    <property type="project" value="InterPro"/>
</dbReference>
<dbReference type="InterPro" id="IPR000924">
    <property type="entry name" value="Glu/Gln-tRNA-synth"/>
</dbReference>
<keyword evidence="3 7" id="KW-0547">Nucleotide-binding</keyword>
<dbReference type="PRINTS" id="PR00987">
    <property type="entry name" value="TRNASYNTHGLU"/>
</dbReference>
<evidence type="ECO:0000259" key="10">
    <source>
        <dbReference type="Pfam" id="PF00749"/>
    </source>
</evidence>
<evidence type="ECO:0000256" key="4">
    <source>
        <dbReference type="ARBA" id="ARBA00022833"/>
    </source>
</evidence>
<sequence>MAPATDTTPSHRTGERPANTYVGRFAPSPTGPLHRGSLVAALISFLDARTHQGIWRVRIEDLDPPREQPGAAASILRTLDAHALYWDGDVLYQSTRRAAHAEAIATLQQMGWAYACGCTRREIAAAGNMGREGPIYPGTCRHGLPPGRRPRALRVRTHNDPIHFHDRCHGLVSQCLGQEIGDFIIRRADGLTAYQLAVVVDDAFQGITHVVRGSDLLDSTTRQIHLQHLLGLPTPVYLHHALVLGHSGDKLSKQTHAPAVNTATPLANLVQAMAFLGLPRPENWQDATPTSLLNHALAHWSPPGAPA</sequence>
<dbReference type="Gene3D" id="3.40.50.620">
    <property type="entry name" value="HUPs"/>
    <property type="match status" value="1"/>
</dbReference>
<dbReference type="OrthoDB" id="9807503at2"/>
<dbReference type="AlphaFoldDB" id="A0A1H9FWC9"/>
<dbReference type="InterPro" id="IPR022380">
    <property type="entry name" value="Glu-Q_tRNA(Asp)_Synthase"/>
</dbReference>
<keyword evidence="12" id="KW-1185">Reference proteome</keyword>